<dbReference type="GO" id="GO:0022857">
    <property type="term" value="F:transmembrane transporter activity"/>
    <property type="evidence" value="ECO:0007669"/>
    <property type="project" value="InterPro"/>
</dbReference>
<evidence type="ECO:0000259" key="7">
    <source>
        <dbReference type="PROSITE" id="PS50850"/>
    </source>
</evidence>
<feature type="domain" description="Major facilitator superfamily (MFS) profile" evidence="7">
    <location>
        <begin position="13"/>
        <end position="390"/>
    </location>
</feature>
<evidence type="ECO:0000256" key="6">
    <source>
        <dbReference type="SAM" id="Phobius"/>
    </source>
</evidence>
<dbReference type="RefSeq" id="WP_021841220.1">
    <property type="nucleotide sequence ID" value="NZ_CACRUX010000050.1"/>
</dbReference>
<dbReference type="PANTHER" id="PTHR23531:SF1">
    <property type="entry name" value="QUINOLENE RESISTANCE PROTEIN NORA"/>
    <property type="match status" value="1"/>
</dbReference>
<feature type="transmembrane region" description="Helical" evidence="6">
    <location>
        <begin position="168"/>
        <end position="186"/>
    </location>
</feature>
<dbReference type="Pfam" id="PF07690">
    <property type="entry name" value="MFS_1"/>
    <property type="match status" value="1"/>
</dbReference>
<evidence type="ECO:0000256" key="2">
    <source>
        <dbReference type="ARBA" id="ARBA00022448"/>
    </source>
</evidence>
<dbReference type="SUPFAM" id="SSF103473">
    <property type="entry name" value="MFS general substrate transporter"/>
    <property type="match status" value="1"/>
</dbReference>
<feature type="transmembrane region" description="Helical" evidence="6">
    <location>
        <begin position="12"/>
        <end position="37"/>
    </location>
</feature>
<feature type="transmembrane region" description="Helical" evidence="6">
    <location>
        <begin position="300"/>
        <end position="318"/>
    </location>
</feature>
<dbReference type="PROSITE" id="PS50850">
    <property type="entry name" value="MFS"/>
    <property type="match status" value="1"/>
</dbReference>
<dbReference type="GO" id="GO:0005886">
    <property type="term" value="C:plasma membrane"/>
    <property type="evidence" value="ECO:0007669"/>
    <property type="project" value="UniProtKB-SubCell"/>
</dbReference>
<evidence type="ECO:0000256" key="3">
    <source>
        <dbReference type="ARBA" id="ARBA00022692"/>
    </source>
</evidence>
<feature type="transmembrane region" description="Helical" evidence="6">
    <location>
        <begin position="79"/>
        <end position="97"/>
    </location>
</feature>
<feature type="transmembrane region" description="Helical" evidence="6">
    <location>
        <begin position="109"/>
        <end position="129"/>
    </location>
</feature>
<name>A0A6N3CIZ8_9FIRM</name>
<proteinExistence type="predicted"/>
<feature type="transmembrane region" description="Helical" evidence="6">
    <location>
        <begin position="141"/>
        <end position="162"/>
    </location>
</feature>
<dbReference type="InterPro" id="IPR036259">
    <property type="entry name" value="MFS_trans_sf"/>
</dbReference>
<dbReference type="InterPro" id="IPR052714">
    <property type="entry name" value="MFS_Exporter"/>
</dbReference>
<accession>A0A6N3CIZ8</accession>
<feature type="transmembrane region" description="Helical" evidence="6">
    <location>
        <begin position="214"/>
        <end position="238"/>
    </location>
</feature>
<feature type="transmembrane region" description="Helical" evidence="6">
    <location>
        <begin position="49"/>
        <end position="67"/>
    </location>
</feature>
<evidence type="ECO:0000256" key="4">
    <source>
        <dbReference type="ARBA" id="ARBA00022989"/>
    </source>
</evidence>
<keyword evidence="5 6" id="KW-0472">Membrane</keyword>
<keyword evidence="4 6" id="KW-1133">Transmembrane helix</keyword>
<comment type="subcellular location">
    <subcellularLocation>
        <location evidence="1">Cell membrane</location>
        <topology evidence="1">Multi-pass membrane protein</topology>
    </subcellularLocation>
</comment>
<feature type="transmembrane region" description="Helical" evidence="6">
    <location>
        <begin position="277"/>
        <end position="294"/>
    </location>
</feature>
<gene>
    <name evidence="8" type="ORF">VRLFYP33_00151</name>
</gene>
<dbReference type="EMBL" id="CACRUX010000050">
    <property type="protein sequence ID" value="VYU13263.1"/>
    <property type="molecule type" value="Genomic_DNA"/>
</dbReference>
<protein>
    <submittedName>
        <fullName evidence="8">Major facilitator superfamily transporter</fullName>
    </submittedName>
</protein>
<feature type="transmembrane region" description="Helical" evidence="6">
    <location>
        <begin position="330"/>
        <end position="355"/>
    </location>
</feature>
<dbReference type="CDD" id="cd17489">
    <property type="entry name" value="MFS_YfcJ_like"/>
    <property type="match status" value="1"/>
</dbReference>
<evidence type="ECO:0000313" key="8">
    <source>
        <dbReference type="EMBL" id="VYU13263.1"/>
    </source>
</evidence>
<evidence type="ECO:0000256" key="5">
    <source>
        <dbReference type="ARBA" id="ARBA00023136"/>
    </source>
</evidence>
<dbReference type="AlphaFoldDB" id="A0A6N3CIZ8"/>
<dbReference type="InterPro" id="IPR020846">
    <property type="entry name" value="MFS_dom"/>
</dbReference>
<sequence>MEAHKEKLWTLPFVLDTVINLLVFLIYYLLIVIIAVVAKDTLHATSSQAGLAVGIYIIGTVVARVFAGRFVSTLGSRKVLYVGLGIYLISTALYFYIPNLIVLDTIRFINGFAYGITSTATSTIVASVIPKARRGEGINYYGLSTSLAAAIGPFLGIFLLSLTEFRTIVAICVGLVILCVIAALSMKYEEPQFSEAIKKEESGRRISDYLEPRVNSITLISVLVGFAYSGILGFMASYTRDINMVQAGTWFFVVYAVVITLTRPSLGLIFDRKGENYVLYPCFISLAIGILLLAFADASWMILLSAVFVGLGYGTYMSNGQAVVVKMVPFHRIGIATSTYFIALDIGLGFGPYVLGGVKEIVGFTNMFLLTVIVALVAFVCYHFLYGRLLGTPNDPALKAQKEELEIRNQDGSFTLETGKVSLN</sequence>
<keyword evidence="3 6" id="KW-0812">Transmembrane</keyword>
<feature type="transmembrane region" description="Helical" evidence="6">
    <location>
        <begin position="361"/>
        <end position="385"/>
    </location>
</feature>
<dbReference type="PANTHER" id="PTHR23531">
    <property type="entry name" value="QUINOLENE RESISTANCE PROTEIN NORA"/>
    <property type="match status" value="1"/>
</dbReference>
<organism evidence="8">
    <name type="scientific">Veillonella ratti</name>
    <dbReference type="NCBI Taxonomy" id="103892"/>
    <lineage>
        <taxon>Bacteria</taxon>
        <taxon>Bacillati</taxon>
        <taxon>Bacillota</taxon>
        <taxon>Negativicutes</taxon>
        <taxon>Veillonellales</taxon>
        <taxon>Veillonellaceae</taxon>
        <taxon>Veillonella</taxon>
    </lineage>
</organism>
<keyword evidence="2" id="KW-0813">Transport</keyword>
<reference evidence="8" key="1">
    <citation type="submission" date="2019-11" db="EMBL/GenBank/DDBJ databases">
        <authorList>
            <person name="Feng L."/>
        </authorList>
    </citation>
    <scope>NUCLEOTIDE SEQUENCE</scope>
    <source>
        <strain evidence="8">VrattiLFYP33</strain>
    </source>
</reference>
<feature type="transmembrane region" description="Helical" evidence="6">
    <location>
        <begin position="250"/>
        <end position="270"/>
    </location>
</feature>
<evidence type="ECO:0000256" key="1">
    <source>
        <dbReference type="ARBA" id="ARBA00004651"/>
    </source>
</evidence>
<dbReference type="InterPro" id="IPR011701">
    <property type="entry name" value="MFS"/>
</dbReference>
<dbReference type="Gene3D" id="1.20.1250.20">
    <property type="entry name" value="MFS general substrate transporter like domains"/>
    <property type="match status" value="1"/>
</dbReference>